<dbReference type="AlphaFoldDB" id="A0A1Y3GG74"/>
<keyword evidence="2" id="KW-0249">Electron transport</keyword>
<proteinExistence type="predicted"/>
<dbReference type="Pfam" id="PF00085">
    <property type="entry name" value="Thioredoxin"/>
    <property type="match status" value="1"/>
</dbReference>
<dbReference type="PANTHER" id="PTHR45663">
    <property type="entry name" value="GEO12009P1"/>
    <property type="match status" value="1"/>
</dbReference>
<dbReference type="PRINTS" id="PR00421">
    <property type="entry name" value="THIOREDOXIN"/>
</dbReference>
<keyword evidence="4" id="KW-0676">Redox-active center</keyword>
<dbReference type="PROSITE" id="PS51352">
    <property type="entry name" value="THIOREDOXIN_2"/>
    <property type="match status" value="1"/>
</dbReference>
<organism evidence="6 7">
    <name type="scientific">Methanonatronarchaeum thermophilum</name>
    <dbReference type="NCBI Taxonomy" id="1927129"/>
    <lineage>
        <taxon>Archaea</taxon>
        <taxon>Methanobacteriati</taxon>
        <taxon>Methanobacteriota</taxon>
        <taxon>Methanonatronarchaeia</taxon>
        <taxon>Methanonatronarchaeales</taxon>
        <taxon>Methanonatronarchaeaceae</taxon>
        <taxon>Methanonatronarchaeum</taxon>
    </lineage>
</organism>
<reference evidence="6 7" key="1">
    <citation type="submission" date="2016-12" db="EMBL/GenBank/DDBJ databases">
        <title>Discovery of methanogenic haloarchaea.</title>
        <authorList>
            <person name="Sorokin D.Y."/>
            <person name="Makarova K.S."/>
            <person name="Abbas B."/>
            <person name="Ferrer M."/>
            <person name="Golyshin P.N."/>
        </authorList>
    </citation>
    <scope>NUCLEOTIDE SEQUENCE [LARGE SCALE GENOMIC DNA]</scope>
    <source>
        <strain evidence="6">AMET1</strain>
    </source>
</reference>
<dbReference type="GO" id="GO:0005737">
    <property type="term" value="C:cytoplasm"/>
    <property type="evidence" value="ECO:0007669"/>
    <property type="project" value="TreeGrafter"/>
</dbReference>
<dbReference type="EMBL" id="MRZU01000004">
    <property type="protein sequence ID" value="OUJ18376.1"/>
    <property type="molecule type" value="Genomic_DNA"/>
</dbReference>
<keyword evidence="1" id="KW-0813">Transport</keyword>
<dbReference type="Proteomes" id="UP000195137">
    <property type="component" value="Unassembled WGS sequence"/>
</dbReference>
<evidence type="ECO:0000259" key="5">
    <source>
        <dbReference type="PROSITE" id="PS51352"/>
    </source>
</evidence>
<evidence type="ECO:0000256" key="1">
    <source>
        <dbReference type="ARBA" id="ARBA00022448"/>
    </source>
</evidence>
<dbReference type="PANTHER" id="PTHR45663:SF11">
    <property type="entry name" value="GEO12009P1"/>
    <property type="match status" value="1"/>
</dbReference>
<dbReference type="FunFam" id="3.40.30.10:FF:000001">
    <property type="entry name" value="Thioredoxin"/>
    <property type="match status" value="1"/>
</dbReference>
<evidence type="ECO:0000313" key="7">
    <source>
        <dbReference type="Proteomes" id="UP000195137"/>
    </source>
</evidence>
<dbReference type="InterPro" id="IPR013766">
    <property type="entry name" value="Thioredoxin_domain"/>
</dbReference>
<sequence>MNRDKDLDKIRKKKIKKLKEKLEKENMNEGKPIEVTDENFEEVVSKNEMVIIDAWAEWCNPCKKLEPVIEELAEEYQDEIIFGKLNVDENGGVARKYGIMSIPTLLFFEDGELVNRTVGALPKQQLQSVIEKVTA</sequence>
<dbReference type="SUPFAM" id="SSF52833">
    <property type="entry name" value="Thioredoxin-like"/>
    <property type="match status" value="1"/>
</dbReference>
<dbReference type="InterPro" id="IPR036249">
    <property type="entry name" value="Thioredoxin-like_sf"/>
</dbReference>
<evidence type="ECO:0000313" key="6">
    <source>
        <dbReference type="EMBL" id="OUJ18376.1"/>
    </source>
</evidence>
<dbReference type="RefSeq" id="WP_086637657.1">
    <property type="nucleotide sequence ID" value="NZ_MRZU01000004.1"/>
</dbReference>
<feature type="domain" description="Thioredoxin" evidence="5">
    <location>
        <begin position="13"/>
        <end position="135"/>
    </location>
</feature>
<dbReference type="NCBIfam" id="TIGR01068">
    <property type="entry name" value="thioredoxin"/>
    <property type="match status" value="1"/>
</dbReference>
<dbReference type="GO" id="GO:0015035">
    <property type="term" value="F:protein-disulfide reductase activity"/>
    <property type="evidence" value="ECO:0007669"/>
    <property type="project" value="InterPro"/>
</dbReference>
<dbReference type="InterPro" id="IPR005746">
    <property type="entry name" value="Thioredoxin"/>
</dbReference>
<dbReference type="Gene3D" id="3.40.30.10">
    <property type="entry name" value="Glutaredoxin"/>
    <property type="match status" value="1"/>
</dbReference>
<comment type="caution">
    <text evidence="6">The sequence shown here is derived from an EMBL/GenBank/DDBJ whole genome shotgun (WGS) entry which is preliminary data.</text>
</comment>
<dbReference type="CDD" id="cd02947">
    <property type="entry name" value="TRX_family"/>
    <property type="match status" value="1"/>
</dbReference>
<keyword evidence="7" id="KW-1185">Reference proteome</keyword>
<name>A0A1Y3GG74_9EURY</name>
<keyword evidence="3" id="KW-1015">Disulfide bond</keyword>
<evidence type="ECO:0000256" key="3">
    <source>
        <dbReference type="ARBA" id="ARBA00023157"/>
    </source>
</evidence>
<protein>
    <submittedName>
        <fullName evidence="6">Thioredoxin</fullName>
    </submittedName>
</protein>
<evidence type="ECO:0000256" key="2">
    <source>
        <dbReference type="ARBA" id="ARBA00022982"/>
    </source>
</evidence>
<evidence type="ECO:0000256" key="4">
    <source>
        <dbReference type="ARBA" id="ARBA00023284"/>
    </source>
</evidence>
<dbReference type="OrthoDB" id="35385at2157"/>
<gene>
    <name evidence="6" type="ORF">AMET1_1291</name>
</gene>
<accession>A0A1Y3GG74</accession>